<organism evidence="2 3">
    <name type="scientific">Vibrio sinaloensis DSM 21326</name>
    <dbReference type="NCBI Taxonomy" id="945550"/>
    <lineage>
        <taxon>Bacteria</taxon>
        <taxon>Pseudomonadati</taxon>
        <taxon>Pseudomonadota</taxon>
        <taxon>Gammaproteobacteria</taxon>
        <taxon>Vibrionales</taxon>
        <taxon>Vibrionaceae</taxon>
        <taxon>Vibrio</taxon>
        <taxon>Vibrio oreintalis group</taxon>
    </lineage>
</organism>
<sequence>MIPLLAAAVFITALALKLRFTHRELQCWLLGLLIIELALPGSVVWLLIAAFISAPFLTRMKNKLHSHAALRTCLASALLITGYLNLGG</sequence>
<comment type="caution">
    <text evidence="2">The sequence shown here is derived from an EMBL/GenBank/DDBJ whole genome shotgun (WGS) entry which is preliminary data.</text>
</comment>
<name>E8M408_PHOS4</name>
<dbReference type="Proteomes" id="UP000006228">
    <property type="component" value="Unassembled WGS sequence"/>
</dbReference>
<feature type="transmembrane region" description="Helical" evidence="1">
    <location>
        <begin position="68"/>
        <end position="86"/>
    </location>
</feature>
<protein>
    <submittedName>
        <fullName evidence="2">Uncharacterized protein</fullName>
    </submittedName>
</protein>
<dbReference type="EMBL" id="AEVT01000024">
    <property type="protein sequence ID" value="EGA71260.1"/>
    <property type="molecule type" value="Genomic_DNA"/>
</dbReference>
<dbReference type="AlphaFoldDB" id="E8M408"/>
<keyword evidence="1" id="KW-0472">Membrane</keyword>
<feature type="transmembrane region" description="Helical" evidence="1">
    <location>
        <begin position="31"/>
        <end position="56"/>
    </location>
</feature>
<gene>
    <name evidence="2" type="ORF">VISI1226_04557</name>
</gene>
<keyword evidence="1" id="KW-1133">Transmembrane helix</keyword>
<accession>E8M408</accession>
<evidence type="ECO:0000313" key="3">
    <source>
        <dbReference type="Proteomes" id="UP000006228"/>
    </source>
</evidence>
<dbReference type="GeneID" id="95568374"/>
<evidence type="ECO:0000256" key="1">
    <source>
        <dbReference type="SAM" id="Phobius"/>
    </source>
</evidence>
<dbReference type="RefSeq" id="WP_008074862.1">
    <property type="nucleotide sequence ID" value="NZ_AEVT01000024.1"/>
</dbReference>
<reference evidence="2 3" key="1">
    <citation type="journal article" date="2012" name="Int. J. Syst. Evol. Microbiol.">
        <title>Vibrio caribbeanicus sp. nov., isolated from the marine sponge Scleritoderma cyanea.</title>
        <authorList>
            <person name="Hoffmann M."/>
            <person name="Monday S.R."/>
            <person name="Allard M.W."/>
            <person name="Strain E.A."/>
            <person name="Whittaker P."/>
            <person name="Naum M."/>
            <person name="McCarthy P.J."/>
            <person name="Lopez J.V."/>
            <person name="Fischer M."/>
            <person name="Brown E.W."/>
        </authorList>
    </citation>
    <scope>NUCLEOTIDE SEQUENCE [LARGE SCALE GENOMIC DNA]</scope>
    <source>
        <strain evidence="3">DSMZ 21326</strain>
    </source>
</reference>
<proteinExistence type="predicted"/>
<keyword evidence="1" id="KW-0812">Transmembrane</keyword>
<evidence type="ECO:0000313" key="2">
    <source>
        <dbReference type="EMBL" id="EGA71260.1"/>
    </source>
</evidence>